<accession>A0A9P8CD19</accession>
<protein>
    <submittedName>
        <fullName evidence="1">Uncharacterized protein</fullName>
    </submittedName>
</protein>
<reference evidence="1" key="1">
    <citation type="journal article" date="2021" name="IMA Fungus">
        <title>Genomic characterization of three marine fungi, including Emericellopsis atlantica sp. nov. with signatures of a generalist lifestyle and marine biomass degradation.</title>
        <authorList>
            <person name="Hagestad O.C."/>
            <person name="Hou L."/>
            <person name="Andersen J.H."/>
            <person name="Hansen E.H."/>
            <person name="Altermark B."/>
            <person name="Li C."/>
            <person name="Kuhnert E."/>
            <person name="Cox R.J."/>
            <person name="Crous P.W."/>
            <person name="Spatafora J.W."/>
            <person name="Lail K."/>
            <person name="Amirebrahimi M."/>
            <person name="Lipzen A."/>
            <person name="Pangilinan J."/>
            <person name="Andreopoulos W."/>
            <person name="Hayes R.D."/>
            <person name="Ng V."/>
            <person name="Grigoriev I.V."/>
            <person name="Jackson S.A."/>
            <person name="Sutton T.D.S."/>
            <person name="Dobson A.D.W."/>
            <person name="Rama T."/>
        </authorList>
    </citation>
    <scope>NUCLEOTIDE SEQUENCE</scope>
    <source>
        <strain evidence="1">TRa3180A</strain>
    </source>
</reference>
<sequence>MATYETAPKGPYKLVTVNTAPERAQRLIGLVTKDLADQYTIIHAANCATKEEVDETIQKHEPDLLCCASMWTAEESEEIRRNAKIVRPQLKTYAIPQGLQVKEGPQAIVEHLKKKLPELIESN</sequence>
<evidence type="ECO:0000313" key="1">
    <source>
        <dbReference type="EMBL" id="KAG9240841.1"/>
    </source>
</evidence>
<proteinExistence type="predicted"/>
<dbReference type="OrthoDB" id="2772415at2759"/>
<gene>
    <name evidence="1" type="ORF">BJ878DRAFT_570689</name>
</gene>
<dbReference type="AlphaFoldDB" id="A0A9P8CD19"/>
<dbReference type="Proteomes" id="UP000887226">
    <property type="component" value="Unassembled WGS sequence"/>
</dbReference>
<comment type="caution">
    <text evidence="1">The sequence shown here is derived from an EMBL/GenBank/DDBJ whole genome shotgun (WGS) entry which is preliminary data.</text>
</comment>
<keyword evidence="2" id="KW-1185">Reference proteome</keyword>
<organism evidence="1 2">
    <name type="scientific">Calycina marina</name>
    <dbReference type="NCBI Taxonomy" id="1763456"/>
    <lineage>
        <taxon>Eukaryota</taxon>
        <taxon>Fungi</taxon>
        <taxon>Dikarya</taxon>
        <taxon>Ascomycota</taxon>
        <taxon>Pezizomycotina</taxon>
        <taxon>Leotiomycetes</taxon>
        <taxon>Helotiales</taxon>
        <taxon>Pezizellaceae</taxon>
        <taxon>Calycina</taxon>
    </lineage>
</organism>
<evidence type="ECO:0000313" key="2">
    <source>
        <dbReference type="Proteomes" id="UP000887226"/>
    </source>
</evidence>
<name>A0A9P8CD19_9HELO</name>
<dbReference type="EMBL" id="MU254330">
    <property type="protein sequence ID" value="KAG9240841.1"/>
    <property type="molecule type" value="Genomic_DNA"/>
</dbReference>